<dbReference type="KEGG" id="lpav:PLANPX_4079"/>
<name>A0A5K7XEI1_9BACT</name>
<organism evidence="1 2">
    <name type="scientific">Lacipirellula parvula</name>
    <dbReference type="NCBI Taxonomy" id="2650471"/>
    <lineage>
        <taxon>Bacteria</taxon>
        <taxon>Pseudomonadati</taxon>
        <taxon>Planctomycetota</taxon>
        <taxon>Planctomycetia</taxon>
        <taxon>Pirellulales</taxon>
        <taxon>Lacipirellulaceae</taxon>
        <taxon>Lacipirellula</taxon>
    </lineage>
</organism>
<keyword evidence="2" id="KW-1185">Reference proteome</keyword>
<evidence type="ECO:0000313" key="2">
    <source>
        <dbReference type="Proteomes" id="UP000326837"/>
    </source>
</evidence>
<reference evidence="2" key="1">
    <citation type="submission" date="2019-10" db="EMBL/GenBank/DDBJ databases">
        <title>Lacipirellula parvula gen. nov., sp. nov., representing a lineage of planctomycetes widespread in freshwater anoxic habitats, and description of the family Lacipirellulaceae.</title>
        <authorList>
            <person name="Dedysh S.N."/>
            <person name="Kulichevskaya I.S."/>
            <person name="Beletsky A.V."/>
            <person name="Rakitin A.L."/>
            <person name="Mardanov A.V."/>
            <person name="Ivanova A.A."/>
            <person name="Saltykova V.X."/>
            <person name="Rijpstra W.I.C."/>
            <person name="Sinninghe Damste J.S."/>
            <person name="Ravin N.V."/>
        </authorList>
    </citation>
    <scope>NUCLEOTIDE SEQUENCE [LARGE SCALE GENOMIC DNA]</scope>
    <source>
        <strain evidence="2">PX69</strain>
    </source>
</reference>
<proteinExistence type="predicted"/>
<dbReference type="AlphaFoldDB" id="A0A5K7XEI1"/>
<accession>A0A5K7XEI1</accession>
<dbReference type="RefSeq" id="WP_152100037.1">
    <property type="nucleotide sequence ID" value="NZ_AP021861.1"/>
</dbReference>
<evidence type="ECO:0000313" key="1">
    <source>
        <dbReference type="EMBL" id="BBO34467.1"/>
    </source>
</evidence>
<dbReference type="Proteomes" id="UP000326837">
    <property type="component" value="Chromosome"/>
</dbReference>
<sequence length="70" mass="8233">MFDHPFRIARDGDLFSGVSDTMILFTGVVESEAREKLSQHLTPEQLETLFSNYDETDFRRQYYLLKKGNQ</sequence>
<protein>
    <submittedName>
        <fullName evidence="1">Uncharacterized protein</fullName>
    </submittedName>
</protein>
<dbReference type="EMBL" id="AP021861">
    <property type="protein sequence ID" value="BBO34467.1"/>
    <property type="molecule type" value="Genomic_DNA"/>
</dbReference>
<gene>
    <name evidence="1" type="ORF">PLANPX_4079</name>
</gene>